<reference evidence="2 3" key="1">
    <citation type="submission" date="2016-10" db="EMBL/GenBank/DDBJ databases">
        <title>Complete genome of the TMA-utilizing, human hosted archaeon Methanomethylophilus alvus Gen. nov, sp. nov., strain Mx-05, derived from a pure culture.</title>
        <authorList>
            <person name="Brugere J.-F."/>
            <person name="Ben Hania W."/>
            <person name="Chaudhary P.P."/>
            <person name="Gaci N."/>
            <person name="Borrel G."/>
            <person name="Cao Van Tuat L."/>
            <person name="Fardeau M.-L."/>
            <person name="Harris H.M.B."/>
            <person name="O'Toole P.W."/>
            <person name="Ollivier B."/>
        </authorList>
    </citation>
    <scope>NUCLEOTIDE SEQUENCE [LARGE SCALE GENOMIC DNA]</scope>
    <source>
        <strain evidence="2 3">Mx-05</strain>
    </source>
</reference>
<gene>
    <name evidence="2" type="ORF">BKD89_01380</name>
</gene>
<sequence>MRLASLYSGGKDSAFSLYLAEQQGHDVPYLVNIVPEDRASWIFHTPNLNTVPAMAESMGKKLVLGHSTGEEGSDMEGMRRALEGLDVEGIVTGAIWSDYQWDRMNMVCGDLGLKLIAPLWRKDQDMLMDQMLDAGIEAVIVGCYAEGFDESWLGRPIDAETVKDLKRLRAKYHISIMGEGGEYESMALYSPLYSKRLRIVSSEREWSRNNGTLHVRELVPDTQ</sequence>
<dbReference type="SUPFAM" id="SSF52402">
    <property type="entry name" value="Adenine nucleotide alpha hydrolases-like"/>
    <property type="match status" value="1"/>
</dbReference>
<dbReference type="EMBL" id="CP017686">
    <property type="protein sequence ID" value="AYQ54469.1"/>
    <property type="molecule type" value="Genomic_DNA"/>
</dbReference>
<dbReference type="Pfam" id="PF01902">
    <property type="entry name" value="Diphthami_syn_2"/>
    <property type="match status" value="1"/>
</dbReference>
<protein>
    <submittedName>
        <fullName evidence="2">ATPase</fullName>
    </submittedName>
</protein>
<dbReference type="NCBIfam" id="TIGR03679">
    <property type="entry name" value="arCOG00187"/>
    <property type="match status" value="1"/>
</dbReference>
<name>A0A3G3IFF3_9ARCH</name>
<dbReference type="PANTHER" id="PTHR12196:SF2">
    <property type="entry name" value="DIPHTHINE--AMMONIA LIGASE"/>
    <property type="match status" value="1"/>
</dbReference>
<dbReference type="CDD" id="cd01994">
    <property type="entry name" value="AANH_PF0828-like"/>
    <property type="match status" value="1"/>
</dbReference>
<proteinExistence type="predicted"/>
<dbReference type="GO" id="GO:0017178">
    <property type="term" value="F:diphthine-ammonia ligase activity"/>
    <property type="evidence" value="ECO:0007669"/>
    <property type="project" value="TreeGrafter"/>
</dbReference>
<evidence type="ECO:0000313" key="2">
    <source>
        <dbReference type="EMBL" id="AYQ54469.1"/>
    </source>
</evidence>
<dbReference type="GeneID" id="41321078"/>
<dbReference type="RefSeq" id="WP_015504181.1">
    <property type="nucleotide sequence ID" value="NZ_CAYARL010000008.1"/>
</dbReference>
<dbReference type="InterPro" id="IPR002761">
    <property type="entry name" value="Diphthami_syn_dom"/>
</dbReference>
<feature type="domain" description="Diphthamide synthase" evidence="1">
    <location>
        <begin position="1"/>
        <end position="218"/>
    </location>
</feature>
<dbReference type="PIRSF" id="PIRSF039123">
    <property type="entry name" value="Diphthamide_synthase"/>
    <property type="match status" value="1"/>
</dbReference>
<evidence type="ECO:0000259" key="1">
    <source>
        <dbReference type="Pfam" id="PF01902"/>
    </source>
</evidence>
<dbReference type="GO" id="GO:0017183">
    <property type="term" value="P:protein histidyl modification to diphthamide"/>
    <property type="evidence" value="ECO:0007669"/>
    <property type="project" value="TreeGrafter"/>
</dbReference>
<dbReference type="InterPro" id="IPR014729">
    <property type="entry name" value="Rossmann-like_a/b/a_fold"/>
</dbReference>
<dbReference type="OMA" id="NYALYWA"/>
<dbReference type="InterPro" id="IPR030662">
    <property type="entry name" value="DPH6/MJ0570"/>
</dbReference>
<dbReference type="NCBIfam" id="TIGR00290">
    <property type="entry name" value="MJ0570_dom"/>
    <property type="match status" value="1"/>
</dbReference>
<dbReference type="Gene3D" id="3.40.50.620">
    <property type="entry name" value="HUPs"/>
    <property type="match status" value="1"/>
</dbReference>
<organism evidence="2 3">
    <name type="scientific">Methanomethylophilus alvi</name>
    <dbReference type="NCBI Taxonomy" id="1291540"/>
    <lineage>
        <taxon>Archaea</taxon>
        <taxon>Methanobacteriati</taxon>
        <taxon>Thermoplasmatota</taxon>
        <taxon>Thermoplasmata</taxon>
        <taxon>Methanomassiliicoccales</taxon>
        <taxon>Methanomethylophilaceae</taxon>
        <taxon>Methanomethylophilus</taxon>
    </lineage>
</organism>
<accession>A0A3G3IFF3</accession>
<dbReference type="PANTHER" id="PTHR12196">
    <property type="entry name" value="DOMAIN OF UNKNOWN FUNCTION 71 DUF71 -CONTAINING PROTEIN"/>
    <property type="match status" value="1"/>
</dbReference>
<dbReference type="Gene3D" id="3.90.1490.10">
    <property type="entry name" value="putative n-type atp pyrophosphatase, domain 2"/>
    <property type="match status" value="1"/>
</dbReference>
<dbReference type="InterPro" id="IPR022427">
    <property type="entry name" value="MJ0570_ATP-bd"/>
</dbReference>
<dbReference type="Proteomes" id="UP000273278">
    <property type="component" value="Chromosome"/>
</dbReference>
<evidence type="ECO:0000313" key="3">
    <source>
        <dbReference type="Proteomes" id="UP000273278"/>
    </source>
</evidence>
<dbReference type="AlphaFoldDB" id="A0A3G3IFF3"/>